<dbReference type="Gene3D" id="2.40.30.170">
    <property type="match status" value="1"/>
</dbReference>
<dbReference type="Gene3D" id="2.40.50.100">
    <property type="match status" value="1"/>
</dbReference>
<feature type="domain" description="Multidrug resistance protein MdtA-like barrel-sandwich hybrid" evidence="11">
    <location>
        <begin position="125"/>
        <end position="385"/>
    </location>
</feature>
<keyword evidence="7" id="KW-1133">Transmembrane helix</keyword>
<dbReference type="EMBL" id="BPQQ01000032">
    <property type="protein sequence ID" value="GJE01005.1"/>
    <property type="molecule type" value="Genomic_DNA"/>
</dbReference>
<keyword evidence="5 9" id="KW-0997">Cell inner membrane</keyword>
<evidence type="ECO:0000256" key="3">
    <source>
        <dbReference type="ARBA" id="ARBA00022448"/>
    </source>
</evidence>
<evidence type="ECO:0000313" key="14">
    <source>
        <dbReference type="Proteomes" id="UP001055153"/>
    </source>
</evidence>
<feature type="domain" description="AprE-like beta-barrel" evidence="12">
    <location>
        <begin position="393"/>
        <end position="442"/>
    </location>
</feature>
<dbReference type="PANTHER" id="PTHR30386:SF27">
    <property type="entry name" value="MEMBRANE FUSION PROTEIN (MFP) FAMILY PROTEIN"/>
    <property type="match status" value="1"/>
</dbReference>
<feature type="region of interest" description="Disordered" evidence="10">
    <location>
        <begin position="1"/>
        <end position="41"/>
    </location>
</feature>
<comment type="similarity">
    <text evidence="2 9">Belongs to the membrane fusion protein (MFP) (TC 8.A.1) family.</text>
</comment>
<dbReference type="Proteomes" id="UP001055153">
    <property type="component" value="Unassembled WGS sequence"/>
</dbReference>
<keyword evidence="8" id="KW-0472">Membrane</keyword>
<evidence type="ECO:0000256" key="10">
    <source>
        <dbReference type="SAM" id="MobiDB-lite"/>
    </source>
</evidence>
<dbReference type="PANTHER" id="PTHR30386">
    <property type="entry name" value="MEMBRANE FUSION SUBUNIT OF EMRAB-TOLC MULTIDRUG EFFLUX PUMP"/>
    <property type="match status" value="1"/>
</dbReference>
<evidence type="ECO:0000259" key="12">
    <source>
        <dbReference type="Pfam" id="PF26002"/>
    </source>
</evidence>
<dbReference type="SUPFAM" id="SSF111369">
    <property type="entry name" value="HlyD-like secretion proteins"/>
    <property type="match status" value="2"/>
</dbReference>
<comment type="subcellular location">
    <subcellularLocation>
        <location evidence="1 9">Cell inner membrane</location>
        <topology evidence="1 9">Single-pass membrane protein</topology>
    </subcellularLocation>
</comment>
<feature type="region of interest" description="Disordered" evidence="10">
    <location>
        <begin position="442"/>
        <end position="464"/>
    </location>
</feature>
<dbReference type="InterPro" id="IPR010129">
    <property type="entry name" value="T1SS_HlyD"/>
</dbReference>
<evidence type="ECO:0000256" key="8">
    <source>
        <dbReference type="ARBA" id="ARBA00023136"/>
    </source>
</evidence>
<evidence type="ECO:0000256" key="4">
    <source>
        <dbReference type="ARBA" id="ARBA00022475"/>
    </source>
</evidence>
<keyword evidence="3 9" id="KW-0813">Transport</keyword>
<protein>
    <recommendedName>
        <fullName evidence="9">Membrane fusion protein (MFP) family protein</fullName>
    </recommendedName>
</protein>
<gene>
    <name evidence="13" type="primary">ltxD</name>
    <name evidence="13" type="ORF">GMJLKIPL_2934</name>
</gene>
<keyword evidence="4 9" id="KW-1003">Cell membrane</keyword>
<evidence type="ECO:0000256" key="7">
    <source>
        <dbReference type="ARBA" id="ARBA00022989"/>
    </source>
</evidence>
<evidence type="ECO:0000256" key="5">
    <source>
        <dbReference type="ARBA" id="ARBA00022519"/>
    </source>
</evidence>
<dbReference type="InterPro" id="IPR058982">
    <property type="entry name" value="Beta-barrel_AprE"/>
</dbReference>
<dbReference type="Pfam" id="PF25917">
    <property type="entry name" value="BSH_RND"/>
    <property type="match status" value="1"/>
</dbReference>
<proteinExistence type="inferred from homology"/>
<accession>A0ABQ4SCV7</accession>
<dbReference type="InterPro" id="IPR050739">
    <property type="entry name" value="MFP"/>
</dbReference>
<sequence>MSAMPENLPPVPAGGATPPASAPKVPAPRSSRLPALRPRDLSPRALSERVRGFANNRENQEFLPAHLEILDTPPSPYAVVFTWTICLMFAAAIGWSVLAKLDIHAVASGRIQPSGRSKVVQPFETGKVQAVFASNGLRVKEGDVLIEMEPTEAEADLAARRGDLAALEAQIARRLATVEAVQQANPRGTIKSAAAVTPDYPEGIPPAIRAREQAAMIADIGQYVTTRDALIAQLAEKEATQKRFVASIEARERLRAVLKERADMRETLVSKAAGTRAAVIDALQQVEQVAADLAYDRGQLVEAQAAAKSLERRIEQLTSETVARQHQALTEAAQKRDVLRQDVVKATLKRDRLRLTAPISGTVQQLAVTTLGQVVTAGQPLLIIVPADGPIEVEALVQNKDIGFIVPGQEAVVKVDAFPFTRYGSIEGKVLRVSRDAIDDKDASGSTDSLSLARGQSLAPVSGTPRTQNLVFPVTIELSRATIEADGKSVPLTPGMTTTVEIRTGSRRAIDYVLSPVVETASTAGHER</sequence>
<reference evidence="13" key="2">
    <citation type="submission" date="2021-08" db="EMBL/GenBank/DDBJ databases">
        <authorList>
            <person name="Tani A."/>
            <person name="Ola A."/>
            <person name="Ogura Y."/>
            <person name="Katsura K."/>
            <person name="Hayashi T."/>
        </authorList>
    </citation>
    <scope>NUCLEOTIDE SEQUENCE</scope>
    <source>
        <strain evidence="13">DSM 17168</strain>
    </source>
</reference>
<comment type="caution">
    <text evidence="13">The sequence shown here is derived from an EMBL/GenBank/DDBJ whole genome shotgun (WGS) entry which is preliminary data.</text>
</comment>
<keyword evidence="14" id="KW-1185">Reference proteome</keyword>
<feature type="compositionally biased region" description="Low complexity" evidence="10">
    <location>
        <begin position="13"/>
        <end position="36"/>
    </location>
</feature>
<evidence type="ECO:0000256" key="1">
    <source>
        <dbReference type="ARBA" id="ARBA00004377"/>
    </source>
</evidence>
<dbReference type="InterPro" id="IPR058625">
    <property type="entry name" value="MdtA-like_BSH"/>
</dbReference>
<evidence type="ECO:0000313" key="13">
    <source>
        <dbReference type="EMBL" id="GJE01005.1"/>
    </source>
</evidence>
<dbReference type="Pfam" id="PF26002">
    <property type="entry name" value="Beta-barrel_AprE"/>
    <property type="match status" value="1"/>
</dbReference>
<evidence type="ECO:0000256" key="9">
    <source>
        <dbReference type="RuleBase" id="RU365093"/>
    </source>
</evidence>
<organism evidence="13 14">
    <name type="scientific">Methylobacterium isbiliense</name>
    <dbReference type="NCBI Taxonomy" id="315478"/>
    <lineage>
        <taxon>Bacteria</taxon>
        <taxon>Pseudomonadati</taxon>
        <taxon>Pseudomonadota</taxon>
        <taxon>Alphaproteobacteria</taxon>
        <taxon>Hyphomicrobiales</taxon>
        <taxon>Methylobacteriaceae</taxon>
        <taxon>Methylobacterium</taxon>
    </lineage>
</organism>
<evidence type="ECO:0000259" key="11">
    <source>
        <dbReference type="Pfam" id="PF25917"/>
    </source>
</evidence>
<dbReference type="PRINTS" id="PR01490">
    <property type="entry name" value="RTXTOXIND"/>
</dbReference>
<evidence type="ECO:0000256" key="2">
    <source>
        <dbReference type="ARBA" id="ARBA00009477"/>
    </source>
</evidence>
<reference evidence="13" key="1">
    <citation type="journal article" date="2021" name="Front. Microbiol.">
        <title>Comprehensive Comparative Genomics and Phenotyping of Methylobacterium Species.</title>
        <authorList>
            <person name="Alessa O."/>
            <person name="Ogura Y."/>
            <person name="Fujitani Y."/>
            <person name="Takami H."/>
            <person name="Hayashi T."/>
            <person name="Sahin N."/>
            <person name="Tani A."/>
        </authorList>
    </citation>
    <scope>NUCLEOTIDE SEQUENCE</scope>
    <source>
        <strain evidence="13">DSM 17168</strain>
    </source>
</reference>
<evidence type="ECO:0000256" key="6">
    <source>
        <dbReference type="ARBA" id="ARBA00022692"/>
    </source>
</evidence>
<keyword evidence="6" id="KW-0812">Transmembrane</keyword>
<dbReference type="NCBIfam" id="TIGR01843">
    <property type="entry name" value="type_I_hlyD"/>
    <property type="match status" value="1"/>
</dbReference>
<name>A0ABQ4SCV7_9HYPH</name>